<evidence type="ECO:0000313" key="3">
    <source>
        <dbReference type="EMBL" id="KIY53328.1"/>
    </source>
</evidence>
<dbReference type="EMBL" id="KN881625">
    <property type="protein sequence ID" value="KIY53328.1"/>
    <property type="molecule type" value="Genomic_DNA"/>
</dbReference>
<dbReference type="Pfam" id="PF18803">
    <property type="entry name" value="CxC2"/>
    <property type="match status" value="1"/>
</dbReference>
<proteinExistence type="predicted"/>
<dbReference type="InterPro" id="IPR041457">
    <property type="entry name" value="CxC2_KDZ-assoc"/>
</dbReference>
<dbReference type="PANTHER" id="PTHR33104:SF2">
    <property type="entry name" value="CXC3 LIKE CYSTEINE CLUSTER DOMAIN-CONTAINING PROTEIN"/>
    <property type="match status" value="1"/>
</dbReference>
<dbReference type="OrthoDB" id="2682806at2759"/>
<protein>
    <recommendedName>
        <fullName evidence="2">CxC2-like cysteine cluster KDZ transposase-associated domain-containing protein</fullName>
    </recommendedName>
</protein>
<dbReference type="AlphaFoldDB" id="A0A0D7AR97"/>
<dbReference type="Proteomes" id="UP000054144">
    <property type="component" value="Unassembled WGS sequence"/>
</dbReference>
<gene>
    <name evidence="3" type="ORF">FISHEDRAFT_33526</name>
</gene>
<sequence length="1016" mass="115627">MQDYPFLGWIPEVPQYLQELLRRDGRQGATEICLRCQIEQRGVRGQALYRCRDCDEPDLLCGTCILDNHQSRPLCRIEMWNGQFFERYSLRQLGLVVQLGHGSHDSCYTPQMAPTDFVVIDTNGLHFVNVLYCACTKSGDAGPYRSQLLRHGWYPATNAEPKTCVTFRCLEMFHTMTLQGKVTTYDFYNGLEKLGNNTSIKDNLNFPHTDRYKSFMRCIREWRYLKMLKRAGRGHDRERGVIETHPGELAIVCPACPRPGVNLPDDWKDAPLEWRFLYIVFLAVDACFRLKRRLVSSTKKDPDLVDGKAYFTEHEPFRKYLLTVTDQKEMSTCSGLAALDHANTKYSKGYSETGKGLVCCTRHEFVQPNGVVSLQKGERRYANMDYAFASALRHVSADLPKVVSYDIVCQWWKNLAARLKTLPSHIRINIVLHMYRFVIPKLHIHGHQTACRLTYALSYLVGAGRTDGEGIERAWANMGPVATSTVEMGPGGSHDTLEDHWAGWNWGKLIGLGDLLLRRLLAALEQRSVHKAALKEFSRGQESYVKAWAKRIIDWERDNSQPNPYELPENGLTEAKVRLQLAEEDEEAAKKDGDTNHASDVSPAAFISEGLDLEDVGIAKAEAQFAKLTDAQQMSLMTRRAKLRRGITRLRRAQNIHTPTAIQAAEAWALQVKDSDDRLAELVPLFLPSSLSPAQCASIPSSTCDTEARLRHAQCQSALDGVRSFLFIKTGLISYRKSHVRHQGATTRSRSLLERNEVKIQYHAAKYNMARRALIALLGVESVTWPLLRKKDLRLPEDSENLARRSQRKIRGKKRKNIDDETTPQQENDSEDAEVDERPLDARLSHLKRCREAMGDGYRQISWIWNSAGASGAMTDNELCEVLRVEWSKAYSRTKRWCEEVLLLKEEMRRTLVSFEHKADWWDMQVQGPLTDDEQLSEGASAYAKKQAHLYRSLAAECRRLWGAYASGSLPDPEDPDEVDVDVGLGLLVDEEPEIEEDLNQWVRSDDLCIDVNMEG</sequence>
<name>A0A0D7AR97_9AGAR</name>
<dbReference type="PANTHER" id="PTHR33104">
    <property type="entry name" value="SI:DKEY-29D5.2"/>
    <property type="match status" value="1"/>
</dbReference>
<evidence type="ECO:0000256" key="1">
    <source>
        <dbReference type="SAM" id="MobiDB-lite"/>
    </source>
</evidence>
<organism evidence="3 4">
    <name type="scientific">Fistulina hepatica ATCC 64428</name>
    <dbReference type="NCBI Taxonomy" id="1128425"/>
    <lineage>
        <taxon>Eukaryota</taxon>
        <taxon>Fungi</taxon>
        <taxon>Dikarya</taxon>
        <taxon>Basidiomycota</taxon>
        <taxon>Agaricomycotina</taxon>
        <taxon>Agaricomycetes</taxon>
        <taxon>Agaricomycetidae</taxon>
        <taxon>Agaricales</taxon>
        <taxon>Fistulinaceae</taxon>
        <taxon>Fistulina</taxon>
    </lineage>
</organism>
<accession>A0A0D7AR97</accession>
<evidence type="ECO:0000313" key="4">
    <source>
        <dbReference type="Proteomes" id="UP000054144"/>
    </source>
</evidence>
<feature type="region of interest" description="Disordered" evidence="1">
    <location>
        <begin position="799"/>
        <end position="838"/>
    </location>
</feature>
<dbReference type="InterPro" id="IPR040521">
    <property type="entry name" value="KDZ"/>
</dbReference>
<feature type="domain" description="CxC2-like cysteine cluster KDZ transposase-associated" evidence="2">
    <location>
        <begin position="90"/>
        <end position="198"/>
    </location>
</feature>
<reference evidence="3 4" key="1">
    <citation type="journal article" date="2015" name="Fungal Genet. Biol.">
        <title>Evolution of novel wood decay mechanisms in Agaricales revealed by the genome sequences of Fistulina hepatica and Cylindrobasidium torrendii.</title>
        <authorList>
            <person name="Floudas D."/>
            <person name="Held B.W."/>
            <person name="Riley R."/>
            <person name="Nagy L.G."/>
            <person name="Koehler G."/>
            <person name="Ransdell A.S."/>
            <person name="Younus H."/>
            <person name="Chow J."/>
            <person name="Chiniquy J."/>
            <person name="Lipzen A."/>
            <person name="Tritt A."/>
            <person name="Sun H."/>
            <person name="Haridas S."/>
            <person name="LaButti K."/>
            <person name="Ohm R.A."/>
            <person name="Kues U."/>
            <person name="Blanchette R.A."/>
            <person name="Grigoriev I.V."/>
            <person name="Minto R.E."/>
            <person name="Hibbett D.S."/>
        </authorList>
    </citation>
    <scope>NUCLEOTIDE SEQUENCE [LARGE SCALE GENOMIC DNA]</scope>
    <source>
        <strain evidence="3 4">ATCC 64428</strain>
    </source>
</reference>
<dbReference type="Pfam" id="PF18758">
    <property type="entry name" value="KDZ"/>
    <property type="match status" value="1"/>
</dbReference>
<feature type="compositionally biased region" description="Basic residues" evidence="1">
    <location>
        <begin position="805"/>
        <end position="816"/>
    </location>
</feature>
<keyword evidence="4" id="KW-1185">Reference proteome</keyword>
<evidence type="ECO:0000259" key="2">
    <source>
        <dbReference type="Pfam" id="PF18803"/>
    </source>
</evidence>